<dbReference type="InterPro" id="IPR000477">
    <property type="entry name" value="RT_dom"/>
</dbReference>
<protein>
    <submittedName>
        <fullName evidence="2">Putative RNA-directed DNA polymerase</fullName>
    </submittedName>
</protein>
<dbReference type="InterPro" id="IPR052560">
    <property type="entry name" value="RdDP_mobile_element"/>
</dbReference>
<dbReference type="AlphaFoldDB" id="A0A2S2R150"/>
<proteinExistence type="predicted"/>
<accession>A0A2S2R150</accession>
<dbReference type="EMBL" id="GGMS01014287">
    <property type="protein sequence ID" value="MBY83490.1"/>
    <property type="molecule type" value="Transcribed_RNA"/>
</dbReference>
<feature type="domain" description="Reverse transcriptase" evidence="1">
    <location>
        <begin position="2"/>
        <end position="166"/>
    </location>
</feature>
<keyword evidence="2" id="KW-0695">RNA-directed DNA polymerase</keyword>
<dbReference type="Pfam" id="PF00078">
    <property type="entry name" value="RVT_1"/>
    <property type="match status" value="1"/>
</dbReference>
<evidence type="ECO:0000313" key="2">
    <source>
        <dbReference type="EMBL" id="MBY83490.1"/>
    </source>
</evidence>
<gene>
    <name evidence="2" type="ORF">g.157153</name>
</gene>
<evidence type="ECO:0000259" key="1">
    <source>
        <dbReference type="PROSITE" id="PS50878"/>
    </source>
</evidence>
<dbReference type="PANTHER" id="PTHR36688:SF1">
    <property type="entry name" value="ENDONUCLEASE_EXONUCLEASE_PHOSPHATASE DOMAIN-CONTAINING PROTEIN"/>
    <property type="match status" value="1"/>
</dbReference>
<organism evidence="2">
    <name type="scientific">Sipha flava</name>
    <name type="common">yellow sugarcane aphid</name>
    <dbReference type="NCBI Taxonomy" id="143950"/>
    <lineage>
        <taxon>Eukaryota</taxon>
        <taxon>Metazoa</taxon>
        <taxon>Ecdysozoa</taxon>
        <taxon>Arthropoda</taxon>
        <taxon>Hexapoda</taxon>
        <taxon>Insecta</taxon>
        <taxon>Pterygota</taxon>
        <taxon>Neoptera</taxon>
        <taxon>Paraneoptera</taxon>
        <taxon>Hemiptera</taxon>
        <taxon>Sternorrhyncha</taxon>
        <taxon>Aphidomorpha</taxon>
        <taxon>Aphidoidea</taxon>
        <taxon>Aphididae</taxon>
        <taxon>Sipha</taxon>
    </lineage>
</organism>
<name>A0A2S2R150_9HEMI</name>
<dbReference type="GO" id="GO:0003964">
    <property type="term" value="F:RNA-directed DNA polymerase activity"/>
    <property type="evidence" value="ECO:0007669"/>
    <property type="project" value="UniProtKB-KW"/>
</dbReference>
<reference evidence="2" key="1">
    <citation type="submission" date="2018-04" db="EMBL/GenBank/DDBJ databases">
        <title>Transcriptome assembly of Sipha flava.</title>
        <authorList>
            <person name="Scully E.D."/>
            <person name="Geib S.M."/>
            <person name="Palmer N.A."/>
            <person name="Koch K."/>
            <person name="Bradshaw J."/>
            <person name="Heng-Moss T."/>
            <person name="Sarath G."/>
        </authorList>
    </citation>
    <scope>NUCLEOTIDE SEQUENCE</scope>
</reference>
<keyword evidence="2" id="KW-0548">Nucleotidyltransferase</keyword>
<keyword evidence="2" id="KW-0808">Transferase</keyword>
<dbReference type="PROSITE" id="PS50878">
    <property type="entry name" value="RT_POL"/>
    <property type="match status" value="1"/>
</dbReference>
<dbReference type="PANTHER" id="PTHR36688">
    <property type="entry name" value="ENDO/EXONUCLEASE/PHOSPHATASE DOMAIN-CONTAINING PROTEIN"/>
    <property type="match status" value="1"/>
</dbReference>
<sequence>MAMLHLSYFPPTWEYSIIIMISKPNKPKHLISFYRLINLLPTFVKLFKKLILYRISLIINQHSISPKSQLDFRRKHNTIHQIHRITYKISDSFETKPFCPGIFLDISQAFDRVWYDGLLFKLKYFPHSPYYLIIKSYLENWSFSIRQKNSYSTIHNIKARLVRSSG</sequence>